<evidence type="ECO:0000256" key="1">
    <source>
        <dbReference type="SAM" id="MobiDB-lite"/>
    </source>
</evidence>
<dbReference type="InterPro" id="IPR025312">
    <property type="entry name" value="DUF4216"/>
</dbReference>
<feature type="domain" description="DUF4216" evidence="2">
    <location>
        <begin position="504"/>
        <end position="572"/>
    </location>
</feature>
<protein>
    <submittedName>
        <fullName evidence="4">Uncharacterized protein</fullName>
    </submittedName>
</protein>
<dbReference type="Pfam" id="PF13952">
    <property type="entry name" value="DUF4216"/>
    <property type="match status" value="1"/>
</dbReference>
<dbReference type="Pfam" id="PF02992">
    <property type="entry name" value="Transposase_21"/>
    <property type="match status" value="1"/>
</dbReference>
<feature type="compositionally biased region" description="Basic and acidic residues" evidence="1">
    <location>
        <begin position="673"/>
        <end position="684"/>
    </location>
</feature>
<evidence type="ECO:0000259" key="2">
    <source>
        <dbReference type="Pfam" id="PF13952"/>
    </source>
</evidence>
<name>A0AA38U998_9ASTR</name>
<accession>A0AA38U998</accession>
<sequence length="684" mass="79741">MLISGPKSPGKCLNVFMRPLIDELKVLWETGFRTWDRYGEEYFTMKAAVMWTISDFPGLGMLGGIQTKGYKACPICLDDTDAKFSHGRMLYMGARRWLDMNHEFRVQGRNFNGNDEFRPAPQTRTAIQVYKEIVSHRYPRLSLIKEKKSSQGINESKLCWTHKSIFWELPYWKKSRVRHALDVMHIEKNVCDNILGTILGFDGKSKDDLKARKTLEDMKIRKHLWPKKPRGTSGKPTLPYANYTVKPQFRLEVLDQIVAVQYPSGYAGSLKNKVNINDKKFYGLKTHDCHALLQRILPWSYDHTWLIMSLMRFAIFPPAFFTIMVHLCIHLPEQVSLTGLVHYTWMFPIERQLGEYKKHVTNTRYPEGCIAERYLMHECVTFMNLYLNNRHVVHSNPLMSDSSRWSLSVVSDYVIPSSRLWNASLTRVEMETARWMMADEQRSVPQELEILSRGPQQIIMYQQCNVNGVRFVCEQRDESRKTQNSGVMIVADGVSYYGVLLQVVELNYPEAMPVVLFKCRWYDEENTKLDRSLISIDTKTDCYKDSQFCLALHAKQVFYVDDPVFGNGWKVVHHMFHRGTYKASTLARNIDIGPQYEVEEPYQEPATTTIPICQIFIDLGPTPRIDIPNDDDEKDEDYDEDEDEDDDEEEDENEVFGINDDTDSDNNVNEFHNTNDEYRHDPNY</sequence>
<dbReference type="InterPro" id="IPR025452">
    <property type="entry name" value="DUF4218"/>
</dbReference>
<evidence type="ECO:0000313" key="4">
    <source>
        <dbReference type="EMBL" id="KAJ9565527.1"/>
    </source>
</evidence>
<proteinExistence type="predicted"/>
<dbReference type="PANTHER" id="PTHR48258:SF6">
    <property type="entry name" value="LEUCINE-RICH REPEAT DOMAIN, L DOMAIN-CONTAINING PROTEIN"/>
    <property type="match status" value="1"/>
</dbReference>
<comment type="caution">
    <text evidence="4">The sequence shown here is derived from an EMBL/GenBank/DDBJ whole genome shotgun (WGS) entry which is preliminary data.</text>
</comment>
<feature type="compositionally biased region" description="Acidic residues" evidence="1">
    <location>
        <begin position="628"/>
        <end position="664"/>
    </location>
</feature>
<dbReference type="Proteomes" id="UP001172457">
    <property type="component" value="Chromosome 1"/>
</dbReference>
<dbReference type="InterPro" id="IPR004242">
    <property type="entry name" value="Transposase_21"/>
</dbReference>
<evidence type="ECO:0000259" key="3">
    <source>
        <dbReference type="Pfam" id="PF13960"/>
    </source>
</evidence>
<feature type="region of interest" description="Disordered" evidence="1">
    <location>
        <begin position="621"/>
        <end position="684"/>
    </location>
</feature>
<dbReference type="Pfam" id="PF13960">
    <property type="entry name" value="DUF4218"/>
    <property type="match status" value="1"/>
</dbReference>
<organism evidence="4 5">
    <name type="scientific">Centaurea solstitialis</name>
    <name type="common">yellow star-thistle</name>
    <dbReference type="NCBI Taxonomy" id="347529"/>
    <lineage>
        <taxon>Eukaryota</taxon>
        <taxon>Viridiplantae</taxon>
        <taxon>Streptophyta</taxon>
        <taxon>Embryophyta</taxon>
        <taxon>Tracheophyta</taxon>
        <taxon>Spermatophyta</taxon>
        <taxon>Magnoliopsida</taxon>
        <taxon>eudicotyledons</taxon>
        <taxon>Gunneridae</taxon>
        <taxon>Pentapetalae</taxon>
        <taxon>asterids</taxon>
        <taxon>campanulids</taxon>
        <taxon>Asterales</taxon>
        <taxon>Asteraceae</taxon>
        <taxon>Carduoideae</taxon>
        <taxon>Cardueae</taxon>
        <taxon>Centaureinae</taxon>
        <taxon>Centaurea</taxon>
    </lineage>
</organism>
<dbReference type="EMBL" id="JARYMX010000001">
    <property type="protein sequence ID" value="KAJ9565527.1"/>
    <property type="molecule type" value="Genomic_DNA"/>
</dbReference>
<evidence type="ECO:0000313" key="5">
    <source>
        <dbReference type="Proteomes" id="UP001172457"/>
    </source>
</evidence>
<gene>
    <name evidence="4" type="ORF">OSB04_001493</name>
</gene>
<dbReference type="AlphaFoldDB" id="A0AA38U998"/>
<keyword evidence="5" id="KW-1185">Reference proteome</keyword>
<reference evidence="4" key="1">
    <citation type="submission" date="2023-03" db="EMBL/GenBank/DDBJ databases">
        <title>Chromosome-scale reference genome and RAD-based genetic map of yellow starthistle (Centaurea solstitialis) reveal putative structural variation and QTLs associated with invader traits.</title>
        <authorList>
            <person name="Reatini B."/>
            <person name="Cang F.A."/>
            <person name="Jiang Q."/>
            <person name="Mckibben M.T.W."/>
            <person name="Barker M.S."/>
            <person name="Rieseberg L.H."/>
            <person name="Dlugosch K.M."/>
        </authorList>
    </citation>
    <scope>NUCLEOTIDE SEQUENCE</scope>
    <source>
        <strain evidence="4">CAN-66</strain>
        <tissue evidence="4">Leaf</tissue>
    </source>
</reference>
<dbReference type="PANTHER" id="PTHR48258">
    <property type="entry name" value="DUF4218 DOMAIN-CONTAINING PROTEIN-RELATED"/>
    <property type="match status" value="1"/>
</dbReference>
<feature type="domain" description="DUF4218" evidence="3">
    <location>
        <begin position="314"/>
        <end position="396"/>
    </location>
</feature>